<accession>A0A1I4QC13</accession>
<dbReference type="OrthoDB" id="9790252at2"/>
<dbReference type="EMBL" id="FOUO01000004">
    <property type="protein sequence ID" value="SFM37564.1"/>
    <property type="molecule type" value="Genomic_DNA"/>
</dbReference>
<evidence type="ECO:0000313" key="5">
    <source>
        <dbReference type="Proteomes" id="UP000199556"/>
    </source>
</evidence>
<feature type="transmembrane region" description="Helical" evidence="2">
    <location>
        <begin position="125"/>
        <end position="146"/>
    </location>
</feature>
<dbReference type="InterPro" id="IPR050400">
    <property type="entry name" value="Bact_Cytoskel_RodZ"/>
</dbReference>
<evidence type="ECO:0000256" key="1">
    <source>
        <dbReference type="SAM" id="MobiDB-lite"/>
    </source>
</evidence>
<dbReference type="GO" id="GO:0003677">
    <property type="term" value="F:DNA binding"/>
    <property type="evidence" value="ECO:0007669"/>
    <property type="project" value="InterPro"/>
</dbReference>
<dbReference type="PANTHER" id="PTHR34475:SF1">
    <property type="entry name" value="CYTOSKELETON PROTEIN RODZ"/>
    <property type="match status" value="1"/>
</dbReference>
<dbReference type="InterPro" id="IPR025194">
    <property type="entry name" value="RodZ-like_C"/>
</dbReference>
<dbReference type="Gene3D" id="1.10.260.40">
    <property type="entry name" value="lambda repressor-like DNA-binding domains"/>
    <property type="match status" value="1"/>
</dbReference>
<dbReference type="Pfam" id="PF13413">
    <property type="entry name" value="HTH_25"/>
    <property type="match status" value="1"/>
</dbReference>
<name>A0A1I4QC13_ECTMO</name>
<gene>
    <name evidence="4" type="ORF">SAMN05421721_10418</name>
</gene>
<organism evidence="4 5">
    <name type="scientific">Ectothiorhodospira mobilis</name>
    <dbReference type="NCBI Taxonomy" id="195064"/>
    <lineage>
        <taxon>Bacteria</taxon>
        <taxon>Pseudomonadati</taxon>
        <taxon>Pseudomonadota</taxon>
        <taxon>Gammaproteobacteria</taxon>
        <taxon>Chromatiales</taxon>
        <taxon>Ectothiorhodospiraceae</taxon>
        <taxon>Ectothiorhodospira</taxon>
    </lineage>
</organism>
<evidence type="ECO:0000256" key="2">
    <source>
        <dbReference type="SAM" id="Phobius"/>
    </source>
</evidence>
<keyword evidence="2" id="KW-0812">Transmembrane</keyword>
<dbReference type="Proteomes" id="UP000199556">
    <property type="component" value="Unassembled WGS sequence"/>
</dbReference>
<feature type="region of interest" description="Disordered" evidence="1">
    <location>
        <begin position="1"/>
        <end position="24"/>
    </location>
</feature>
<dbReference type="PROSITE" id="PS50943">
    <property type="entry name" value="HTH_CROC1"/>
    <property type="match status" value="1"/>
</dbReference>
<evidence type="ECO:0000259" key="3">
    <source>
        <dbReference type="PROSITE" id="PS50943"/>
    </source>
</evidence>
<evidence type="ECO:0000313" key="4">
    <source>
        <dbReference type="EMBL" id="SFM37564.1"/>
    </source>
</evidence>
<dbReference type="SMART" id="SM00530">
    <property type="entry name" value="HTH_XRE"/>
    <property type="match status" value="1"/>
</dbReference>
<feature type="compositionally biased region" description="Basic and acidic residues" evidence="1">
    <location>
        <begin position="220"/>
        <end position="232"/>
    </location>
</feature>
<dbReference type="AlphaFoldDB" id="A0A1I4QC13"/>
<dbReference type="SUPFAM" id="SSF47413">
    <property type="entry name" value="lambda repressor-like DNA-binding domains"/>
    <property type="match status" value="1"/>
</dbReference>
<dbReference type="Pfam" id="PF13464">
    <property type="entry name" value="RodZ_C"/>
    <property type="match status" value="1"/>
</dbReference>
<keyword evidence="5" id="KW-1185">Reference proteome</keyword>
<dbReference type="CDD" id="cd00093">
    <property type="entry name" value="HTH_XRE"/>
    <property type="match status" value="1"/>
</dbReference>
<feature type="region of interest" description="Disordered" evidence="1">
    <location>
        <begin position="151"/>
        <end position="258"/>
    </location>
</feature>
<feature type="domain" description="HTH cro/C1-type" evidence="3">
    <location>
        <begin position="26"/>
        <end position="55"/>
    </location>
</feature>
<dbReference type="STRING" id="195064.SAMN05421721_10418"/>
<protein>
    <submittedName>
        <fullName evidence="4">Cytoskeleton protein RodZ</fullName>
    </submittedName>
</protein>
<sequence>MATDDRQDNPDTELPEGVNSSPGRLLREAREAAGMSLEALADRLHLHKATLQALEEDRFGDLPEPPYVRGYLRGCAKALEMEPEPLLQAFRASGQPAGPEEEQPPGPVRGRIESPAGLRRFSPGLLRIAIFGAILALVIAGTWSLVTGGGTDEDAPASTGTTGVQDREEAPAVTQEVPGSVAPTDALPGPIPLQASGAGDDGPLAPEGSGTGAAQAPGSEPHESGTDARGDDASGDGVPATTSGREEREGEASPGPVRMRMVFREDCWVQITDADGEDLLSGLIRAGREHRLEGKAPIRVFLGNAPGVELTFNGRRVDTASRARDDRTARFTLGSP</sequence>
<proteinExistence type="predicted"/>
<keyword evidence="2" id="KW-1133">Transmembrane helix</keyword>
<reference evidence="4 5" key="1">
    <citation type="submission" date="2016-10" db="EMBL/GenBank/DDBJ databases">
        <authorList>
            <person name="de Groot N.N."/>
        </authorList>
    </citation>
    <scope>NUCLEOTIDE SEQUENCE [LARGE SCALE GENOMIC DNA]</scope>
    <source>
        <strain evidence="4 5">DSM 4180</strain>
    </source>
</reference>
<dbReference type="InterPro" id="IPR010982">
    <property type="entry name" value="Lambda_DNA-bd_dom_sf"/>
</dbReference>
<dbReference type="RefSeq" id="WP_090483936.1">
    <property type="nucleotide sequence ID" value="NZ_FOUO01000004.1"/>
</dbReference>
<feature type="region of interest" description="Disordered" evidence="1">
    <location>
        <begin position="93"/>
        <end position="115"/>
    </location>
</feature>
<keyword evidence="2" id="KW-0472">Membrane</keyword>
<dbReference type="InterPro" id="IPR001387">
    <property type="entry name" value="Cro/C1-type_HTH"/>
</dbReference>
<dbReference type="PANTHER" id="PTHR34475">
    <property type="match status" value="1"/>
</dbReference>